<name>A0AAD3E789_9CHLO</name>
<keyword evidence="4" id="KW-1185">Reference proteome</keyword>
<feature type="compositionally biased region" description="Low complexity" evidence="2">
    <location>
        <begin position="320"/>
        <end position="343"/>
    </location>
</feature>
<accession>A0AAD3E789</accession>
<feature type="compositionally biased region" description="Basic and acidic residues" evidence="2">
    <location>
        <begin position="425"/>
        <end position="437"/>
    </location>
</feature>
<evidence type="ECO:0000313" key="4">
    <source>
        <dbReference type="Proteomes" id="UP001054857"/>
    </source>
</evidence>
<feature type="compositionally biased region" description="Low complexity" evidence="2">
    <location>
        <begin position="125"/>
        <end position="142"/>
    </location>
</feature>
<feature type="region of interest" description="Disordered" evidence="2">
    <location>
        <begin position="178"/>
        <end position="202"/>
    </location>
</feature>
<feature type="non-terminal residue" evidence="3">
    <location>
        <position position="1"/>
    </location>
</feature>
<feature type="region of interest" description="Disordered" evidence="2">
    <location>
        <begin position="411"/>
        <end position="507"/>
    </location>
</feature>
<feature type="compositionally biased region" description="Polar residues" evidence="2">
    <location>
        <begin position="178"/>
        <end position="189"/>
    </location>
</feature>
<feature type="compositionally biased region" description="Low complexity" evidence="2">
    <location>
        <begin position="302"/>
        <end position="312"/>
    </location>
</feature>
<reference evidence="3 4" key="1">
    <citation type="journal article" date="2021" name="Sci. Rep.">
        <title>Genome sequencing of the multicellular alga Astrephomene provides insights into convergent evolution of germ-soma differentiation.</title>
        <authorList>
            <person name="Yamashita S."/>
            <person name="Yamamoto K."/>
            <person name="Matsuzaki R."/>
            <person name="Suzuki S."/>
            <person name="Yamaguchi H."/>
            <person name="Hirooka S."/>
            <person name="Minakuchi Y."/>
            <person name="Miyagishima S."/>
            <person name="Kawachi M."/>
            <person name="Toyoda A."/>
            <person name="Nozaki H."/>
        </authorList>
    </citation>
    <scope>NUCLEOTIDE SEQUENCE [LARGE SCALE GENOMIC DNA]</scope>
    <source>
        <strain evidence="3 4">NIES-4017</strain>
    </source>
</reference>
<dbReference type="AlphaFoldDB" id="A0AAD3E789"/>
<organism evidence="3 4">
    <name type="scientific">Astrephomene gubernaculifera</name>
    <dbReference type="NCBI Taxonomy" id="47775"/>
    <lineage>
        <taxon>Eukaryota</taxon>
        <taxon>Viridiplantae</taxon>
        <taxon>Chlorophyta</taxon>
        <taxon>core chlorophytes</taxon>
        <taxon>Chlorophyceae</taxon>
        <taxon>CS clade</taxon>
        <taxon>Chlamydomonadales</taxon>
        <taxon>Astrephomenaceae</taxon>
        <taxon>Astrephomene</taxon>
    </lineage>
</organism>
<comment type="caution">
    <text evidence="3">The sequence shown here is derived from an EMBL/GenBank/DDBJ whole genome shotgun (WGS) entry which is preliminary data.</text>
</comment>
<feature type="compositionally biased region" description="Polar residues" evidence="2">
    <location>
        <begin position="98"/>
        <end position="112"/>
    </location>
</feature>
<feature type="region of interest" description="Disordered" evidence="2">
    <location>
        <begin position="246"/>
        <end position="287"/>
    </location>
</feature>
<feature type="compositionally biased region" description="Polar residues" evidence="2">
    <location>
        <begin position="362"/>
        <end position="374"/>
    </location>
</feature>
<feature type="region of interest" description="Disordered" evidence="2">
    <location>
        <begin position="302"/>
        <end position="381"/>
    </location>
</feature>
<sequence>HSQLWERRNHMIGAPADRSHGERALRSALCQALRLVASLRRDNEQLRAQLAEAEELLATRDASMEILQTEVADLLETRALYREQMAKLCSQLPSFDQTHHNAQGHGQQQSCLASPRRHRRVSDPAGRSPRGATSSSPPSAATATITATTSVLQPGSLLDRLLPVQLSLPLTQWLAAQTDSASPNGSTTVPAARSSYDGTPRKKDIAWEEKAPAPTPSATGAATPLPLRFRTPFACMQHCPDDSRLLQACPPSTSPEAAARMQPCSNPREPKPKEDNRVSAAEPQDSVTQGYLRSLMEARAPSEASSACCPSAGTRTDTYSPSGSVRSPFSSFSMSPSRFLSSPGTPPALSHKPEYDSGRTAAVTSGDTEGLQPTLSSSPSLPSALSGVALLGSWRTALNDLFTFGIGTRGGDGDGIDEEGECGEAADKEAGGRDSHRYLAAPGVEPSQQLQWQQHRRQAAALGGSKSSGGFGRPYSWRRMSRDSLGAAGRLASEGGSGELRSLQDHP</sequence>
<evidence type="ECO:0000256" key="2">
    <source>
        <dbReference type="SAM" id="MobiDB-lite"/>
    </source>
</evidence>
<feature type="region of interest" description="Disordered" evidence="2">
    <location>
        <begin position="98"/>
        <end position="142"/>
    </location>
</feature>
<dbReference type="EMBL" id="BMAR01000085">
    <property type="protein sequence ID" value="GFR53056.1"/>
    <property type="molecule type" value="Genomic_DNA"/>
</dbReference>
<feature type="coiled-coil region" evidence="1">
    <location>
        <begin position="36"/>
        <end position="84"/>
    </location>
</feature>
<proteinExistence type="predicted"/>
<dbReference type="Proteomes" id="UP001054857">
    <property type="component" value="Unassembled WGS sequence"/>
</dbReference>
<keyword evidence="1" id="KW-0175">Coiled coil</keyword>
<feature type="compositionally biased region" description="Acidic residues" evidence="2">
    <location>
        <begin position="414"/>
        <end position="424"/>
    </location>
</feature>
<protein>
    <submittedName>
        <fullName evidence="3">Uncharacterized protein</fullName>
    </submittedName>
</protein>
<feature type="compositionally biased region" description="Basic and acidic residues" evidence="2">
    <location>
        <begin position="268"/>
        <end position="277"/>
    </location>
</feature>
<evidence type="ECO:0000256" key="1">
    <source>
        <dbReference type="SAM" id="Coils"/>
    </source>
</evidence>
<feature type="compositionally biased region" description="Low complexity" evidence="2">
    <location>
        <begin position="448"/>
        <end position="465"/>
    </location>
</feature>
<evidence type="ECO:0000313" key="3">
    <source>
        <dbReference type="EMBL" id="GFR53056.1"/>
    </source>
</evidence>
<gene>
    <name evidence="3" type="ORF">Agub_g15729</name>
</gene>